<comment type="subcellular location">
    <subcellularLocation>
        <location evidence="1">Nucleus</location>
        <location evidence="1">Nucleolus</location>
    </subcellularLocation>
</comment>
<feature type="non-terminal residue" evidence="10">
    <location>
        <position position="592"/>
    </location>
</feature>
<accession>A0ABD2Q5W4</accession>
<dbReference type="Pfam" id="PF03914">
    <property type="entry name" value="CBF"/>
    <property type="match status" value="1"/>
</dbReference>
<keyword evidence="3" id="KW-0175">Coiled coil</keyword>
<evidence type="ECO:0000256" key="2">
    <source>
        <dbReference type="ARBA" id="ARBA00007797"/>
    </source>
</evidence>
<keyword evidence="11" id="KW-1185">Reference proteome</keyword>
<evidence type="ECO:0000256" key="6">
    <source>
        <dbReference type="ARBA" id="ARBA00032937"/>
    </source>
</evidence>
<evidence type="ECO:0000313" key="10">
    <source>
        <dbReference type="EMBL" id="KAL3314974.1"/>
    </source>
</evidence>
<dbReference type="Proteomes" id="UP001626550">
    <property type="component" value="Unassembled WGS sequence"/>
</dbReference>
<evidence type="ECO:0000259" key="9">
    <source>
        <dbReference type="Pfam" id="PF07540"/>
    </source>
</evidence>
<evidence type="ECO:0000259" key="8">
    <source>
        <dbReference type="Pfam" id="PF03914"/>
    </source>
</evidence>
<dbReference type="InterPro" id="IPR005612">
    <property type="entry name" value="CCAAT-binding_factor"/>
</dbReference>
<keyword evidence="4" id="KW-0539">Nucleus</keyword>
<evidence type="ECO:0000313" key="11">
    <source>
        <dbReference type="Proteomes" id="UP001626550"/>
    </source>
</evidence>
<dbReference type="EMBL" id="JBJKFK010000858">
    <property type="protein sequence ID" value="KAL3314974.1"/>
    <property type="molecule type" value="Genomic_DNA"/>
</dbReference>
<gene>
    <name evidence="10" type="primary">NOC3L</name>
    <name evidence="10" type="ORF">Ciccas_006391</name>
</gene>
<feature type="domain" description="Nucleolar complex-associated protein 3 N-terminal" evidence="9">
    <location>
        <begin position="17"/>
        <end position="107"/>
    </location>
</feature>
<comment type="similarity">
    <text evidence="2">Belongs to the CBF/MAK21 family.</text>
</comment>
<sequence length="592" mass="66722">MSAFTEVLAEREQLIERQNRITTLCSKTVQNPNENLGKLKELIKFLSDQEIVGSKAIRKLLIPSLTVVFKDILPTYRIRMPSEEEKRQKMAKETKSLWIFEETLLKWNKYHIKLNETVSEFCKDFFQRDSVGQGTLDICVAVHRLCRSMSYKLPPIVAATISVIRITEIINTDSKPKSDKRKPKPKLSRKEFKKTKMERKLEKDMAETKASQARESKIKLNTLILKEVLFVYFKILKTTTDSRLLSAVLQGLSNYAHLINVEYVDNLLQLLTAYINKESCNLLDGLHCIHTALTIITGPGASTALELQDLTKFHNHMYEILGRFIHFGRDLPTSGVTRLEQKDWVVKGYYHLSNTPAAMASRQIAEEKAAKEKIKKKKQAKLAILETGADPRTSVLSLDQIEPPIDLLLSCIALILVKRRRESSINRVLAFVKRLSSLTLTVTDPGCIANILISIMGLMRAYSQTEVLFDSEAEIGGPYIPNVNNVDFCQAASATLWEVSLLLDHPSPVVSKLAHCIFKWGNELGSNDVTSANLVKWNTMPLLPAPKTNDPQEAAIVCNLNTLLSLGTTSCRQTLARIDAQLCLSQQEQQIS</sequence>
<proteinExistence type="inferred from homology"/>
<dbReference type="AlphaFoldDB" id="A0ABD2Q5W4"/>
<feature type="compositionally biased region" description="Basic and acidic residues" evidence="7">
    <location>
        <begin position="188"/>
        <end position="208"/>
    </location>
</feature>
<evidence type="ECO:0000256" key="3">
    <source>
        <dbReference type="ARBA" id="ARBA00023054"/>
    </source>
</evidence>
<dbReference type="GO" id="GO:0005730">
    <property type="term" value="C:nucleolus"/>
    <property type="evidence" value="ECO:0007669"/>
    <property type="project" value="UniProtKB-SubCell"/>
</dbReference>
<evidence type="ECO:0000256" key="1">
    <source>
        <dbReference type="ARBA" id="ARBA00004604"/>
    </source>
</evidence>
<evidence type="ECO:0000256" key="5">
    <source>
        <dbReference type="ARBA" id="ARBA00032701"/>
    </source>
</evidence>
<dbReference type="Pfam" id="PF07540">
    <property type="entry name" value="NOC3p"/>
    <property type="match status" value="1"/>
</dbReference>
<dbReference type="PANTHER" id="PTHR14428:SF5">
    <property type="entry name" value="NUCLEOLAR COMPLEX PROTEIN 3 HOMOLOG"/>
    <property type="match status" value="1"/>
</dbReference>
<feature type="compositionally biased region" description="Basic residues" evidence="7">
    <location>
        <begin position="178"/>
        <end position="187"/>
    </location>
</feature>
<protein>
    <recommendedName>
        <fullName evidence="6">NOC3-like protein</fullName>
    </recommendedName>
    <alternativeName>
        <fullName evidence="5">Nucleolar complex-associated protein 3-like protein</fullName>
    </alternativeName>
</protein>
<dbReference type="InterPro" id="IPR016903">
    <property type="entry name" value="Nucleolar_cplx-assoc_3"/>
</dbReference>
<evidence type="ECO:0000256" key="4">
    <source>
        <dbReference type="ARBA" id="ARBA00023242"/>
    </source>
</evidence>
<organism evidence="10 11">
    <name type="scientific">Cichlidogyrus casuarinus</name>
    <dbReference type="NCBI Taxonomy" id="1844966"/>
    <lineage>
        <taxon>Eukaryota</taxon>
        <taxon>Metazoa</taxon>
        <taxon>Spiralia</taxon>
        <taxon>Lophotrochozoa</taxon>
        <taxon>Platyhelminthes</taxon>
        <taxon>Monogenea</taxon>
        <taxon>Monopisthocotylea</taxon>
        <taxon>Dactylogyridea</taxon>
        <taxon>Ancyrocephalidae</taxon>
        <taxon>Cichlidogyrus</taxon>
    </lineage>
</organism>
<comment type="caution">
    <text evidence="10">The sequence shown here is derived from an EMBL/GenBank/DDBJ whole genome shotgun (WGS) entry which is preliminary data.</text>
</comment>
<reference evidence="10 11" key="1">
    <citation type="submission" date="2024-11" db="EMBL/GenBank/DDBJ databases">
        <title>Adaptive evolution of stress response genes in parasites aligns with host niche diversity.</title>
        <authorList>
            <person name="Hahn C."/>
            <person name="Resl P."/>
        </authorList>
    </citation>
    <scope>NUCLEOTIDE SEQUENCE [LARGE SCALE GENOMIC DNA]</scope>
    <source>
        <strain evidence="10">EGGRZ-B1_66</strain>
        <tissue evidence="10">Body</tissue>
    </source>
</reference>
<feature type="domain" description="CCAAT-binding factor" evidence="8">
    <location>
        <begin position="286"/>
        <end position="514"/>
    </location>
</feature>
<dbReference type="InterPro" id="IPR011501">
    <property type="entry name" value="Noc3_N"/>
</dbReference>
<dbReference type="PANTHER" id="PTHR14428">
    <property type="entry name" value="NUCLEOLAR COMPLEX PROTEIN 3"/>
    <property type="match status" value="1"/>
</dbReference>
<feature type="region of interest" description="Disordered" evidence="7">
    <location>
        <begin position="174"/>
        <end position="208"/>
    </location>
</feature>
<evidence type="ECO:0000256" key="7">
    <source>
        <dbReference type="SAM" id="MobiDB-lite"/>
    </source>
</evidence>
<name>A0ABD2Q5W4_9PLAT</name>